<protein>
    <recommendedName>
        <fullName evidence="3">RING-type domain-containing protein</fullName>
    </recommendedName>
</protein>
<evidence type="ECO:0000259" key="3">
    <source>
        <dbReference type="PROSITE" id="PS50089"/>
    </source>
</evidence>
<dbReference type="InterPro" id="IPR013083">
    <property type="entry name" value="Znf_RING/FYVE/PHD"/>
</dbReference>
<feature type="compositionally biased region" description="Polar residues" evidence="2">
    <location>
        <begin position="193"/>
        <end position="202"/>
    </location>
</feature>
<feature type="compositionally biased region" description="Polar residues" evidence="2">
    <location>
        <begin position="252"/>
        <end position="280"/>
    </location>
</feature>
<dbReference type="AlphaFoldDB" id="A0A397GUV1"/>
<feature type="compositionally biased region" description="Low complexity" evidence="2">
    <location>
        <begin position="238"/>
        <end position="251"/>
    </location>
</feature>
<sequence length="319" mass="35068">MSILLESQLNRDVIISSLTVICDWNDLDNGWATKFLREAERLEDQENFKNLKDKSAGSEGGIGYVKLERCGFGLRTYWKGIIEQHKRDNARARLKIFAYKVISYDAQQIPEEFQESVLCGVCLNEINPQISEPVTILICGHIFHHICLKRGEHNVSSNVSYTVCQDPKNCNHEQKGSSVSNDGFNNGEILPELNNNVPSGSNIDDLEFFSDGTLSNPPSPTIEEFTSDPSLKGSNLNHISGSNSNHVSGSVQEDNINFGNDAGNNMNSNSKNSTDSSGNIGSVDDNEQKNDSGSSNTNMGETDSLNDGLSSIRPSRVCR</sequence>
<evidence type="ECO:0000313" key="4">
    <source>
        <dbReference type="EMBL" id="RHZ54575.1"/>
    </source>
</evidence>
<dbReference type="PROSITE" id="PS50089">
    <property type="entry name" value="ZF_RING_2"/>
    <property type="match status" value="1"/>
</dbReference>
<keyword evidence="1" id="KW-0862">Zinc</keyword>
<feature type="compositionally biased region" description="Polar residues" evidence="2">
    <location>
        <begin position="227"/>
        <end position="237"/>
    </location>
</feature>
<dbReference type="Proteomes" id="UP000266861">
    <property type="component" value="Unassembled WGS sequence"/>
</dbReference>
<feature type="domain" description="RING-type" evidence="3">
    <location>
        <begin position="119"/>
        <end position="164"/>
    </location>
</feature>
<evidence type="ECO:0000256" key="1">
    <source>
        <dbReference type="PROSITE-ProRule" id="PRU00175"/>
    </source>
</evidence>
<feature type="region of interest" description="Disordered" evidence="2">
    <location>
        <begin position="172"/>
        <end position="319"/>
    </location>
</feature>
<name>A0A397GUV1_9GLOM</name>
<proteinExistence type="predicted"/>
<dbReference type="CDD" id="cd16448">
    <property type="entry name" value="RING-H2"/>
    <property type="match status" value="1"/>
</dbReference>
<comment type="caution">
    <text evidence="4">The sequence shown here is derived from an EMBL/GenBank/DDBJ whole genome shotgun (WGS) entry which is preliminary data.</text>
</comment>
<dbReference type="Gene3D" id="3.30.40.10">
    <property type="entry name" value="Zinc/RING finger domain, C3HC4 (zinc finger)"/>
    <property type="match status" value="1"/>
</dbReference>
<reference evidence="4 5" key="1">
    <citation type="submission" date="2018-08" db="EMBL/GenBank/DDBJ databases">
        <title>Genome and evolution of the arbuscular mycorrhizal fungus Diversispora epigaea (formerly Glomus versiforme) and its bacterial endosymbionts.</title>
        <authorList>
            <person name="Sun X."/>
            <person name="Fei Z."/>
            <person name="Harrison M."/>
        </authorList>
    </citation>
    <scope>NUCLEOTIDE SEQUENCE [LARGE SCALE GENOMIC DNA]</scope>
    <source>
        <strain evidence="4 5">IT104</strain>
    </source>
</reference>
<evidence type="ECO:0000256" key="2">
    <source>
        <dbReference type="SAM" id="MobiDB-lite"/>
    </source>
</evidence>
<keyword evidence="1" id="KW-0479">Metal-binding</keyword>
<gene>
    <name evidence="4" type="ORF">Glove_426g12</name>
</gene>
<accession>A0A397GUV1</accession>
<feature type="compositionally biased region" description="Polar residues" evidence="2">
    <location>
        <begin position="291"/>
        <end position="313"/>
    </location>
</feature>
<dbReference type="SUPFAM" id="SSF57850">
    <property type="entry name" value="RING/U-box"/>
    <property type="match status" value="1"/>
</dbReference>
<organism evidence="4 5">
    <name type="scientific">Diversispora epigaea</name>
    <dbReference type="NCBI Taxonomy" id="1348612"/>
    <lineage>
        <taxon>Eukaryota</taxon>
        <taxon>Fungi</taxon>
        <taxon>Fungi incertae sedis</taxon>
        <taxon>Mucoromycota</taxon>
        <taxon>Glomeromycotina</taxon>
        <taxon>Glomeromycetes</taxon>
        <taxon>Diversisporales</taxon>
        <taxon>Diversisporaceae</taxon>
        <taxon>Diversispora</taxon>
    </lineage>
</organism>
<keyword evidence="1" id="KW-0863">Zinc-finger</keyword>
<keyword evidence="5" id="KW-1185">Reference proteome</keyword>
<dbReference type="EMBL" id="PQFF01000377">
    <property type="protein sequence ID" value="RHZ54575.1"/>
    <property type="molecule type" value="Genomic_DNA"/>
</dbReference>
<evidence type="ECO:0000313" key="5">
    <source>
        <dbReference type="Proteomes" id="UP000266861"/>
    </source>
</evidence>
<dbReference type="OrthoDB" id="2439024at2759"/>
<dbReference type="InterPro" id="IPR001841">
    <property type="entry name" value="Znf_RING"/>
</dbReference>
<dbReference type="GO" id="GO:0008270">
    <property type="term" value="F:zinc ion binding"/>
    <property type="evidence" value="ECO:0007669"/>
    <property type="project" value="UniProtKB-KW"/>
</dbReference>